<name>A0A978UN24_ZIZJJ</name>
<reference evidence="2" key="1">
    <citation type="journal article" date="2021" name="Front. Plant Sci.">
        <title>Chromosome-Scale Genome Assembly for Chinese Sour Jujube and Insights Into Its Genome Evolution and Domestication Signature.</title>
        <authorList>
            <person name="Shen L.-Y."/>
            <person name="Luo H."/>
            <person name="Wang X.-L."/>
            <person name="Wang X.-M."/>
            <person name="Qiu X.-J."/>
            <person name="Liu H."/>
            <person name="Zhou S.-S."/>
            <person name="Jia K.-H."/>
            <person name="Nie S."/>
            <person name="Bao Y.-T."/>
            <person name="Zhang R.-G."/>
            <person name="Yun Q.-Z."/>
            <person name="Chai Y.-H."/>
            <person name="Lu J.-Y."/>
            <person name="Li Y."/>
            <person name="Zhao S.-W."/>
            <person name="Mao J.-F."/>
            <person name="Jia S.-G."/>
            <person name="Mao Y.-M."/>
        </authorList>
    </citation>
    <scope>NUCLEOTIDE SEQUENCE</scope>
    <source>
        <strain evidence="2">AT0</strain>
        <tissue evidence="2">Leaf</tissue>
    </source>
</reference>
<evidence type="ECO:0000259" key="1">
    <source>
        <dbReference type="PROSITE" id="PS51393"/>
    </source>
</evidence>
<dbReference type="GO" id="GO:0016702">
    <property type="term" value="F:oxidoreductase activity, acting on single donors with incorporation of molecular oxygen, incorporation of two atoms of oxygen"/>
    <property type="evidence" value="ECO:0007669"/>
    <property type="project" value="InterPro"/>
</dbReference>
<protein>
    <recommendedName>
        <fullName evidence="1">Lipoxygenase domain-containing protein</fullName>
    </recommendedName>
</protein>
<dbReference type="Pfam" id="PF00305">
    <property type="entry name" value="Lipoxygenase"/>
    <property type="match status" value="1"/>
</dbReference>
<accession>A0A978UN24</accession>
<dbReference type="EMBL" id="JAEACU010000010">
    <property type="protein sequence ID" value="KAH7516226.1"/>
    <property type="molecule type" value="Genomic_DNA"/>
</dbReference>
<gene>
    <name evidence="2" type="ORF">FEM48_Zijuj10G0112800</name>
</gene>
<dbReference type="PROSITE" id="PS51393">
    <property type="entry name" value="LIPOXYGENASE_3"/>
    <property type="match status" value="1"/>
</dbReference>
<evidence type="ECO:0000313" key="2">
    <source>
        <dbReference type="EMBL" id="KAH7516226.1"/>
    </source>
</evidence>
<dbReference type="Proteomes" id="UP000813462">
    <property type="component" value="Unassembled WGS sequence"/>
</dbReference>
<dbReference type="InterPro" id="IPR013819">
    <property type="entry name" value="LipOase_C"/>
</dbReference>
<organism evidence="2 3">
    <name type="scientific">Ziziphus jujuba var. spinosa</name>
    <dbReference type="NCBI Taxonomy" id="714518"/>
    <lineage>
        <taxon>Eukaryota</taxon>
        <taxon>Viridiplantae</taxon>
        <taxon>Streptophyta</taxon>
        <taxon>Embryophyta</taxon>
        <taxon>Tracheophyta</taxon>
        <taxon>Spermatophyta</taxon>
        <taxon>Magnoliopsida</taxon>
        <taxon>eudicotyledons</taxon>
        <taxon>Gunneridae</taxon>
        <taxon>Pentapetalae</taxon>
        <taxon>rosids</taxon>
        <taxon>fabids</taxon>
        <taxon>Rosales</taxon>
        <taxon>Rhamnaceae</taxon>
        <taxon>Paliureae</taxon>
        <taxon>Ziziphus</taxon>
    </lineage>
</organism>
<evidence type="ECO:0000313" key="3">
    <source>
        <dbReference type="Proteomes" id="UP000813462"/>
    </source>
</evidence>
<dbReference type="InterPro" id="IPR036226">
    <property type="entry name" value="LipOase_C_sf"/>
</dbReference>
<dbReference type="GO" id="GO:0046872">
    <property type="term" value="F:metal ion binding"/>
    <property type="evidence" value="ECO:0007669"/>
    <property type="project" value="InterPro"/>
</dbReference>
<sequence length="106" mass="12316">MAVLDILSNHFQDKEYLRDQSKDIWDEDPVIKAIFERFNGRLRTMFDLRNVMVSVRHPAVLEGPGVRYIDVRHPAVLEGPGVRYIDVRQPAVLEGPGVRYIDGKWR</sequence>
<feature type="domain" description="Lipoxygenase" evidence="1">
    <location>
        <begin position="1"/>
        <end position="45"/>
    </location>
</feature>
<dbReference type="AlphaFoldDB" id="A0A978UN24"/>
<comment type="caution">
    <text evidence="2">The sequence shown here is derived from an EMBL/GenBank/DDBJ whole genome shotgun (WGS) entry which is preliminary data.</text>
</comment>
<proteinExistence type="predicted"/>
<dbReference type="SUPFAM" id="SSF48484">
    <property type="entry name" value="Lipoxigenase"/>
    <property type="match status" value="1"/>
</dbReference>